<proteinExistence type="predicted"/>
<dbReference type="SUPFAM" id="SSF57850">
    <property type="entry name" value="RING/U-box"/>
    <property type="match status" value="1"/>
</dbReference>
<dbReference type="InterPro" id="IPR013083">
    <property type="entry name" value="Znf_RING/FYVE/PHD"/>
</dbReference>
<evidence type="ECO:0000313" key="2">
    <source>
        <dbReference type="EMBL" id="CAK8995765.1"/>
    </source>
</evidence>
<dbReference type="EMBL" id="CAXAMM010002332">
    <property type="protein sequence ID" value="CAK8995765.1"/>
    <property type="molecule type" value="Genomic_DNA"/>
</dbReference>
<organism evidence="2 3">
    <name type="scientific">Durusdinium trenchii</name>
    <dbReference type="NCBI Taxonomy" id="1381693"/>
    <lineage>
        <taxon>Eukaryota</taxon>
        <taxon>Sar</taxon>
        <taxon>Alveolata</taxon>
        <taxon>Dinophyceae</taxon>
        <taxon>Suessiales</taxon>
        <taxon>Symbiodiniaceae</taxon>
        <taxon>Durusdinium</taxon>
    </lineage>
</organism>
<evidence type="ECO:0000313" key="3">
    <source>
        <dbReference type="Proteomes" id="UP001642464"/>
    </source>
</evidence>
<dbReference type="InterPro" id="IPR003613">
    <property type="entry name" value="Ubox_domain"/>
</dbReference>
<gene>
    <name evidence="2" type="ORF">SCF082_LOCUS4498</name>
</gene>
<feature type="non-terminal residue" evidence="2">
    <location>
        <position position="57"/>
    </location>
</feature>
<name>A0ABP0I388_9DINO</name>
<dbReference type="Gene3D" id="3.30.40.10">
    <property type="entry name" value="Zinc/RING finger domain, C3HC4 (zinc finger)"/>
    <property type="match status" value="1"/>
</dbReference>
<evidence type="ECO:0000259" key="1">
    <source>
        <dbReference type="Pfam" id="PF04564"/>
    </source>
</evidence>
<accession>A0ABP0I388</accession>
<feature type="domain" description="U-box" evidence="1">
    <location>
        <begin position="27"/>
        <end position="56"/>
    </location>
</feature>
<dbReference type="Pfam" id="PF04564">
    <property type="entry name" value="U-box"/>
    <property type="match status" value="1"/>
</dbReference>
<comment type="caution">
    <text evidence="2">The sequence shown here is derived from an EMBL/GenBank/DDBJ whole genome shotgun (WGS) entry which is preliminary data.</text>
</comment>
<dbReference type="Proteomes" id="UP001642464">
    <property type="component" value="Unassembled WGS sequence"/>
</dbReference>
<sequence>MGDTTVPGFPPEPAEPSALLRAFGGVLLCPITQVMFRDPVFIPESGNTYERSAIETY</sequence>
<protein>
    <submittedName>
        <fullName evidence="2">U-box domain-containing protein</fullName>
    </submittedName>
</protein>
<keyword evidence="3" id="KW-1185">Reference proteome</keyword>
<reference evidence="2 3" key="1">
    <citation type="submission" date="2024-02" db="EMBL/GenBank/DDBJ databases">
        <authorList>
            <person name="Chen Y."/>
            <person name="Shah S."/>
            <person name="Dougan E. K."/>
            <person name="Thang M."/>
            <person name="Chan C."/>
        </authorList>
    </citation>
    <scope>NUCLEOTIDE SEQUENCE [LARGE SCALE GENOMIC DNA]</scope>
</reference>